<dbReference type="Proteomes" id="UP001148018">
    <property type="component" value="Unassembled WGS sequence"/>
</dbReference>
<feature type="region of interest" description="Disordered" evidence="1">
    <location>
        <begin position="1"/>
        <end position="22"/>
    </location>
</feature>
<name>A0A9Q0DJN4_9TELE</name>
<organism evidence="2 3">
    <name type="scientific">Muraenolepis orangiensis</name>
    <name type="common">Patagonian moray cod</name>
    <dbReference type="NCBI Taxonomy" id="630683"/>
    <lineage>
        <taxon>Eukaryota</taxon>
        <taxon>Metazoa</taxon>
        <taxon>Chordata</taxon>
        <taxon>Craniata</taxon>
        <taxon>Vertebrata</taxon>
        <taxon>Euteleostomi</taxon>
        <taxon>Actinopterygii</taxon>
        <taxon>Neopterygii</taxon>
        <taxon>Teleostei</taxon>
        <taxon>Neoteleostei</taxon>
        <taxon>Acanthomorphata</taxon>
        <taxon>Zeiogadaria</taxon>
        <taxon>Gadariae</taxon>
        <taxon>Gadiformes</taxon>
        <taxon>Muraenolepidoidei</taxon>
        <taxon>Muraenolepididae</taxon>
        <taxon>Muraenolepis</taxon>
    </lineage>
</organism>
<evidence type="ECO:0000256" key="1">
    <source>
        <dbReference type="SAM" id="MobiDB-lite"/>
    </source>
</evidence>
<reference evidence="2" key="1">
    <citation type="submission" date="2022-07" db="EMBL/GenBank/DDBJ databases">
        <title>Chromosome-level genome of Muraenolepis orangiensis.</title>
        <authorList>
            <person name="Kim J."/>
        </authorList>
    </citation>
    <scope>NUCLEOTIDE SEQUENCE</scope>
    <source>
        <strain evidence="2">KU_S4_2022</strain>
        <tissue evidence="2">Muscle</tissue>
    </source>
</reference>
<dbReference type="AlphaFoldDB" id="A0A9Q0DJN4"/>
<feature type="region of interest" description="Disordered" evidence="1">
    <location>
        <begin position="63"/>
        <end position="106"/>
    </location>
</feature>
<dbReference type="EMBL" id="JANIIK010000115">
    <property type="protein sequence ID" value="KAJ3589628.1"/>
    <property type="molecule type" value="Genomic_DNA"/>
</dbReference>
<comment type="caution">
    <text evidence="2">The sequence shown here is derived from an EMBL/GenBank/DDBJ whole genome shotgun (WGS) entry which is preliminary data.</text>
</comment>
<accession>A0A9Q0DJN4</accession>
<evidence type="ECO:0000313" key="2">
    <source>
        <dbReference type="EMBL" id="KAJ3589628.1"/>
    </source>
</evidence>
<gene>
    <name evidence="2" type="ORF">NHX12_010472</name>
</gene>
<sequence length="106" mass="11325">MHKQPPVSPNSPMAYGDTEAGPVAAHRNRSCFRLPVRLCWKSAGDRDYPLISPELNTVACDNTTNHAARHPGSPVPGEGPGPSDRPLNHRPCETRVIKPGPVSGAV</sequence>
<proteinExistence type="predicted"/>
<protein>
    <submittedName>
        <fullName evidence="2">Uncharacterized protein</fullName>
    </submittedName>
</protein>
<keyword evidence="3" id="KW-1185">Reference proteome</keyword>
<evidence type="ECO:0000313" key="3">
    <source>
        <dbReference type="Proteomes" id="UP001148018"/>
    </source>
</evidence>
<feature type="compositionally biased region" description="Basic and acidic residues" evidence="1">
    <location>
        <begin position="86"/>
        <end position="96"/>
    </location>
</feature>